<dbReference type="AlphaFoldDB" id="A0A166FWE4"/>
<dbReference type="Proteomes" id="UP000077755">
    <property type="component" value="Chromosome 1"/>
</dbReference>
<proteinExistence type="predicted"/>
<gene>
    <name evidence="1" type="ORF">DCAR_0100758</name>
</gene>
<reference evidence="1" key="2">
    <citation type="submission" date="2022-03" db="EMBL/GenBank/DDBJ databases">
        <title>Draft title - Genomic analysis of global carrot germplasm unveils the trajectory of domestication and the origin of high carotenoid orange carrot.</title>
        <authorList>
            <person name="Iorizzo M."/>
            <person name="Ellison S."/>
            <person name="Senalik D."/>
            <person name="Macko-Podgorni A."/>
            <person name="Grzebelus D."/>
            <person name="Bostan H."/>
            <person name="Rolling W."/>
            <person name="Curaba J."/>
            <person name="Simon P."/>
        </authorList>
    </citation>
    <scope>NUCLEOTIDE SEQUENCE</scope>
    <source>
        <tissue evidence="1">Leaf</tissue>
    </source>
</reference>
<protein>
    <submittedName>
        <fullName evidence="1">Uncharacterized protein</fullName>
    </submittedName>
</protein>
<organism evidence="1 2">
    <name type="scientific">Daucus carota subsp. sativus</name>
    <name type="common">Carrot</name>
    <dbReference type="NCBI Taxonomy" id="79200"/>
    <lineage>
        <taxon>Eukaryota</taxon>
        <taxon>Viridiplantae</taxon>
        <taxon>Streptophyta</taxon>
        <taxon>Embryophyta</taxon>
        <taxon>Tracheophyta</taxon>
        <taxon>Spermatophyta</taxon>
        <taxon>Magnoliopsida</taxon>
        <taxon>eudicotyledons</taxon>
        <taxon>Gunneridae</taxon>
        <taxon>Pentapetalae</taxon>
        <taxon>asterids</taxon>
        <taxon>campanulids</taxon>
        <taxon>Apiales</taxon>
        <taxon>Apiaceae</taxon>
        <taxon>Apioideae</taxon>
        <taxon>Scandiceae</taxon>
        <taxon>Daucinae</taxon>
        <taxon>Daucus</taxon>
        <taxon>Daucus sect. Daucus</taxon>
    </lineage>
</organism>
<sequence>MCISTGSFLRLEVGAFTWEIHLSLRVAPLIFNKVEILVFRFQLRMEDDLVHIRFITRGNFRKIDM</sequence>
<accession>A0A166FWE4</accession>
<name>A0A166FWE4_DAUCS</name>
<evidence type="ECO:0000313" key="1">
    <source>
        <dbReference type="EMBL" id="WOG81607.1"/>
    </source>
</evidence>
<dbReference type="Gramene" id="KZN08264">
    <property type="protein sequence ID" value="KZN08264"/>
    <property type="gene ID" value="DCAR_001329"/>
</dbReference>
<keyword evidence="2" id="KW-1185">Reference proteome</keyword>
<dbReference type="EMBL" id="CP093343">
    <property type="protein sequence ID" value="WOG81607.1"/>
    <property type="molecule type" value="Genomic_DNA"/>
</dbReference>
<evidence type="ECO:0000313" key="2">
    <source>
        <dbReference type="Proteomes" id="UP000077755"/>
    </source>
</evidence>
<reference evidence="1" key="1">
    <citation type="journal article" date="2016" name="Nat. Genet.">
        <title>A high-quality carrot genome assembly provides new insights into carotenoid accumulation and asterid genome evolution.</title>
        <authorList>
            <person name="Iorizzo M."/>
            <person name="Ellison S."/>
            <person name="Senalik D."/>
            <person name="Zeng P."/>
            <person name="Satapoomin P."/>
            <person name="Huang J."/>
            <person name="Bowman M."/>
            <person name="Iovene M."/>
            <person name="Sanseverino W."/>
            <person name="Cavagnaro P."/>
            <person name="Yildiz M."/>
            <person name="Macko-Podgorni A."/>
            <person name="Moranska E."/>
            <person name="Grzebelus E."/>
            <person name="Grzebelus D."/>
            <person name="Ashrafi H."/>
            <person name="Zheng Z."/>
            <person name="Cheng S."/>
            <person name="Spooner D."/>
            <person name="Van Deynze A."/>
            <person name="Simon P."/>
        </authorList>
    </citation>
    <scope>NUCLEOTIDE SEQUENCE</scope>
    <source>
        <tissue evidence="1">Leaf</tissue>
    </source>
</reference>